<feature type="domain" description="Phospholipase D N-terminal" evidence="3">
    <location>
        <begin position="63"/>
        <end position="180"/>
    </location>
</feature>
<dbReference type="SUPFAM" id="SSF56300">
    <property type="entry name" value="Metallo-dependent phosphatases"/>
    <property type="match status" value="1"/>
</dbReference>
<keyword evidence="5" id="KW-1185">Reference proteome</keyword>
<dbReference type="Proteomes" id="UP000676310">
    <property type="component" value="Unassembled WGS sequence"/>
</dbReference>
<dbReference type="Gene3D" id="2.60.40.380">
    <property type="entry name" value="Purple acid phosphatase-like, N-terminal"/>
    <property type="match status" value="1"/>
</dbReference>
<organism evidence="4 5">
    <name type="scientific">Alternaria atra</name>
    <dbReference type="NCBI Taxonomy" id="119953"/>
    <lineage>
        <taxon>Eukaryota</taxon>
        <taxon>Fungi</taxon>
        <taxon>Dikarya</taxon>
        <taxon>Ascomycota</taxon>
        <taxon>Pezizomycotina</taxon>
        <taxon>Dothideomycetes</taxon>
        <taxon>Pleosporomycetidae</taxon>
        <taxon>Pleosporales</taxon>
        <taxon>Pleosporineae</taxon>
        <taxon>Pleosporaceae</taxon>
        <taxon>Alternaria</taxon>
        <taxon>Alternaria sect. Ulocladioides</taxon>
    </lineage>
</organism>
<gene>
    <name evidence="4" type="ORF">ALTATR162_LOCUS966</name>
</gene>
<name>A0A8J2HUY3_9PLEO</name>
<dbReference type="PANTHER" id="PTHR43606">
    <property type="entry name" value="PHOSPHATASE, PUTATIVE (AFU_ORTHOLOGUE AFUA_6G08710)-RELATED"/>
    <property type="match status" value="1"/>
</dbReference>
<dbReference type="OrthoDB" id="9992270at2759"/>
<accession>A0A8J2HUY3</accession>
<evidence type="ECO:0000259" key="3">
    <source>
        <dbReference type="Pfam" id="PF16655"/>
    </source>
</evidence>
<dbReference type="InterPro" id="IPR052900">
    <property type="entry name" value="Phospholipid_Metab_Enz"/>
</dbReference>
<dbReference type="InterPro" id="IPR038607">
    <property type="entry name" value="PhoD-like_sf"/>
</dbReference>
<dbReference type="Gene3D" id="3.60.21.70">
    <property type="entry name" value="PhoD-like phosphatase"/>
    <property type="match status" value="1"/>
</dbReference>
<dbReference type="InterPro" id="IPR029052">
    <property type="entry name" value="Metallo-depent_PP-like"/>
</dbReference>
<dbReference type="RefSeq" id="XP_043164496.1">
    <property type="nucleotide sequence ID" value="XM_043308561.1"/>
</dbReference>
<evidence type="ECO:0000256" key="1">
    <source>
        <dbReference type="SAM" id="SignalP"/>
    </source>
</evidence>
<evidence type="ECO:0008006" key="6">
    <source>
        <dbReference type="Google" id="ProtNLM"/>
    </source>
</evidence>
<dbReference type="InterPro" id="IPR018946">
    <property type="entry name" value="PhoD-like_MPP"/>
</dbReference>
<feature type="domain" description="PhoD-like phosphatase metallophosphatase" evidence="2">
    <location>
        <begin position="193"/>
        <end position="551"/>
    </location>
</feature>
<feature type="signal peptide" evidence="1">
    <location>
        <begin position="1"/>
        <end position="17"/>
    </location>
</feature>
<dbReference type="Pfam" id="PF09423">
    <property type="entry name" value="PhoD"/>
    <property type="match status" value="1"/>
</dbReference>
<keyword evidence="1" id="KW-0732">Signal</keyword>
<comment type="caution">
    <text evidence="4">The sequence shown here is derived from an EMBL/GenBank/DDBJ whole genome shotgun (WGS) entry which is preliminary data.</text>
</comment>
<evidence type="ECO:0000259" key="2">
    <source>
        <dbReference type="Pfam" id="PF09423"/>
    </source>
</evidence>
<evidence type="ECO:0000313" key="4">
    <source>
        <dbReference type="EMBL" id="CAG5141555.1"/>
    </source>
</evidence>
<dbReference type="AlphaFoldDB" id="A0A8J2HUY3"/>
<dbReference type="InterPro" id="IPR032093">
    <property type="entry name" value="PhoD_N"/>
</dbReference>
<reference evidence="4" key="1">
    <citation type="submission" date="2021-05" db="EMBL/GenBank/DDBJ databases">
        <authorList>
            <person name="Stam R."/>
        </authorList>
    </citation>
    <scope>NUCLEOTIDE SEQUENCE</scope>
    <source>
        <strain evidence="4">CS162</strain>
    </source>
</reference>
<dbReference type="EMBL" id="CAJRGZ010000015">
    <property type="protein sequence ID" value="CAG5141555.1"/>
    <property type="molecule type" value="Genomic_DNA"/>
</dbReference>
<dbReference type="PANTHER" id="PTHR43606:SF8">
    <property type="entry name" value="ALKALINE PHOSPHATASE"/>
    <property type="match status" value="1"/>
</dbReference>
<dbReference type="GeneID" id="67021905"/>
<evidence type="ECO:0000313" key="5">
    <source>
        <dbReference type="Proteomes" id="UP000676310"/>
    </source>
</evidence>
<dbReference type="Pfam" id="PF16655">
    <property type="entry name" value="PhoD_N"/>
    <property type="match status" value="1"/>
</dbReference>
<proteinExistence type="predicted"/>
<protein>
    <recommendedName>
        <fullName evidence="6">Alkaline phosphatase D</fullName>
    </recommendedName>
</protein>
<dbReference type="CDD" id="cd07389">
    <property type="entry name" value="MPP_PhoD"/>
    <property type="match status" value="1"/>
</dbReference>
<feature type="chain" id="PRO_5035301234" description="Alkaline phosphatase D" evidence="1">
    <location>
        <begin position="18"/>
        <end position="630"/>
    </location>
</feature>
<sequence length="630" mass="70580">MLSILLAAAPLASLVCASFDGNLNYHSPSRRHEGLAIDVPKVAKRSLAKRATPWDPAQLSFTHGVASGDPYPDSVILWTRIAPSVENDRSNTTVTGNVAFYNHEIEKYIMASPNPICVDYRVGTDSNFSSIADQGQAYTTSDIDFTVKIEANNLSPFTQYYYQFNVCGSSKKSPLGRTKTSPRQDDDVSKIGLAIFSCSNWQNGYFNAYGNAARKDQVDYFVHLGDYIYESSKGKLGQDPRATNPSREIVTLYDYRTRIGQYRTDDDLLLAHQNFAWIPTWDDHEVANNGYRDGFSNMNNTEQSFRKFGGVSVDSRKMNAVRAYFEWMPIRQVDMDDNLRIWRNFKMGKLFDLIMLDTRNYDRSITTLDWNDDYVADLKDNAGRSLMGSHQENWFYNQLSESHERGATWRIIGNQIIFSQMNNSAVYSEELNADQWDGYTANRNRTLHHLYSNEIPNTAFLAGDSHANWVSDLVWLDETPYDQATGAGAIGVEFAGTAVSSSGYGAGRSIANSSDRSAALVRDNRELQWSEGYYRGYYELFISPEELNAQYYGSPSVASRNPFDISLANFTVKAGANHLERANGTVVAAGGHVESGALQRGPTTPTNLTLNTLTGVWNVTGFEQMFVTYA</sequence>